<dbReference type="OMA" id="PAFAFMK"/>
<feature type="region of interest" description="Disordered" evidence="1">
    <location>
        <begin position="1"/>
        <end position="31"/>
    </location>
</feature>
<dbReference type="AlphaFoldDB" id="A0A1C7M7G0"/>
<proteinExistence type="predicted"/>
<gene>
    <name evidence="2" type="ORF">A0H81_06845</name>
</gene>
<dbReference type="EMBL" id="LUGG01000007">
    <property type="protein sequence ID" value="OBZ72861.1"/>
    <property type="molecule type" value="Genomic_DNA"/>
</dbReference>
<feature type="region of interest" description="Disordered" evidence="1">
    <location>
        <begin position="264"/>
        <end position="334"/>
    </location>
</feature>
<sequence>MAPSKMSSKSRKRKQRTYDYPISVQSSEGPIQSDSSLFIQAHEADLVRGPQAVAAARSLEIEYSGGIRRPVRVGDGLIKWSGGEVKNEVVDPDEEADDQDIPDTDDGIWLDRYDARLLLDALPTIPAPHTSVSDPGSPSGWSDLPSDAEDMFFLSPSETEDYQRTKRRRAIAEDREARLRALRAIQMRKRRKYGVGAMKKYPSDEQRELMRRTATHILASPNPAQLELRILANHGADPRFAFLRGRWTRAWRLTKGHIRLEKEQEIEKEREKEKPGTALGGLAGYGESDEESGEEAEPKVRMGVPEGSGSAVPAAVAAAGKVDGERKQHHLKKH</sequence>
<evidence type="ECO:0000313" key="3">
    <source>
        <dbReference type="Proteomes" id="UP000092993"/>
    </source>
</evidence>
<name>A0A1C7M7G0_GRIFR</name>
<evidence type="ECO:0000313" key="2">
    <source>
        <dbReference type="EMBL" id="OBZ72861.1"/>
    </source>
</evidence>
<feature type="compositionally biased region" description="Basic and acidic residues" evidence="1">
    <location>
        <begin position="264"/>
        <end position="275"/>
    </location>
</feature>
<dbReference type="OrthoDB" id="2552978at2759"/>
<comment type="caution">
    <text evidence="2">The sequence shown here is derived from an EMBL/GenBank/DDBJ whole genome shotgun (WGS) entry which is preliminary data.</text>
</comment>
<feature type="compositionally biased region" description="Low complexity" evidence="1">
    <location>
        <begin position="307"/>
        <end position="320"/>
    </location>
</feature>
<dbReference type="Proteomes" id="UP000092993">
    <property type="component" value="Unassembled WGS sequence"/>
</dbReference>
<accession>A0A1C7M7G0</accession>
<keyword evidence="3" id="KW-1185">Reference proteome</keyword>
<dbReference type="STRING" id="5627.A0A1C7M7G0"/>
<organism evidence="2 3">
    <name type="scientific">Grifola frondosa</name>
    <name type="common">Maitake</name>
    <name type="synonym">Polyporus frondosus</name>
    <dbReference type="NCBI Taxonomy" id="5627"/>
    <lineage>
        <taxon>Eukaryota</taxon>
        <taxon>Fungi</taxon>
        <taxon>Dikarya</taxon>
        <taxon>Basidiomycota</taxon>
        <taxon>Agaricomycotina</taxon>
        <taxon>Agaricomycetes</taxon>
        <taxon>Polyporales</taxon>
        <taxon>Grifolaceae</taxon>
        <taxon>Grifola</taxon>
    </lineage>
</organism>
<reference evidence="2 3" key="1">
    <citation type="submission" date="2016-03" db="EMBL/GenBank/DDBJ databases">
        <title>Whole genome sequencing of Grifola frondosa 9006-11.</title>
        <authorList>
            <person name="Min B."/>
            <person name="Park H."/>
            <person name="Kim J.-G."/>
            <person name="Cho H."/>
            <person name="Oh Y.-L."/>
            <person name="Kong W.-S."/>
            <person name="Choi I.-G."/>
        </authorList>
    </citation>
    <scope>NUCLEOTIDE SEQUENCE [LARGE SCALE GENOMIC DNA]</scope>
    <source>
        <strain evidence="2 3">9006-11</strain>
    </source>
</reference>
<protein>
    <submittedName>
        <fullName evidence="2">Uncharacterized protein</fullName>
    </submittedName>
</protein>
<evidence type="ECO:0000256" key="1">
    <source>
        <dbReference type="SAM" id="MobiDB-lite"/>
    </source>
</evidence>